<reference evidence="2 3" key="1">
    <citation type="submission" date="2021-01" db="EMBL/GenBank/DDBJ databases">
        <title>Whole genome shotgun sequence of Catellatospora chokoriensis NBRC 107358.</title>
        <authorList>
            <person name="Komaki H."/>
            <person name="Tamura T."/>
        </authorList>
    </citation>
    <scope>NUCLEOTIDE SEQUENCE [LARGE SCALE GENOMIC DNA]</scope>
    <source>
        <strain evidence="2 3">NBRC 107358</strain>
    </source>
</reference>
<feature type="transmembrane region" description="Helical" evidence="1">
    <location>
        <begin position="158"/>
        <end position="181"/>
    </location>
</feature>
<keyword evidence="1" id="KW-1133">Transmembrane helix</keyword>
<proteinExistence type="predicted"/>
<comment type="caution">
    <text evidence="2">The sequence shown here is derived from an EMBL/GenBank/DDBJ whole genome shotgun (WGS) entry which is preliminary data.</text>
</comment>
<name>A0A8J3K3U0_9ACTN</name>
<dbReference type="InterPro" id="IPR037185">
    <property type="entry name" value="EmrE-like"/>
</dbReference>
<dbReference type="RefSeq" id="WP_203736442.1">
    <property type="nucleotide sequence ID" value="NZ_BAAALB010000001.1"/>
</dbReference>
<evidence type="ECO:0000256" key="1">
    <source>
        <dbReference type="SAM" id="Phobius"/>
    </source>
</evidence>
<feature type="transmembrane region" description="Helical" evidence="1">
    <location>
        <begin position="73"/>
        <end position="94"/>
    </location>
</feature>
<keyword evidence="1" id="KW-0812">Transmembrane</keyword>
<feature type="transmembrane region" description="Helical" evidence="1">
    <location>
        <begin position="133"/>
        <end position="152"/>
    </location>
</feature>
<keyword evidence="3" id="KW-1185">Reference proteome</keyword>
<protein>
    <submittedName>
        <fullName evidence="2">Membrane protein</fullName>
    </submittedName>
</protein>
<gene>
    <name evidence="2" type="ORF">Cch02nite_54010</name>
</gene>
<keyword evidence="1" id="KW-0472">Membrane</keyword>
<feature type="transmembrane region" description="Helical" evidence="1">
    <location>
        <begin position="106"/>
        <end position="126"/>
    </location>
</feature>
<dbReference type="PANTHER" id="PTHR40761">
    <property type="entry name" value="CONSERVED INTEGRAL MEMBRANE ALANINE VALINE AND LEUCINE RICH PROTEIN-RELATED"/>
    <property type="match status" value="1"/>
</dbReference>
<dbReference type="EMBL" id="BONG01000039">
    <property type="protein sequence ID" value="GIF91957.1"/>
    <property type="molecule type" value="Genomic_DNA"/>
</dbReference>
<accession>A0A8J3K3U0</accession>
<feature type="transmembrane region" description="Helical" evidence="1">
    <location>
        <begin position="218"/>
        <end position="241"/>
    </location>
</feature>
<evidence type="ECO:0000313" key="3">
    <source>
        <dbReference type="Proteomes" id="UP000619293"/>
    </source>
</evidence>
<dbReference type="Proteomes" id="UP000619293">
    <property type="component" value="Unassembled WGS sequence"/>
</dbReference>
<organism evidence="2 3">
    <name type="scientific">Catellatospora chokoriensis</name>
    <dbReference type="NCBI Taxonomy" id="310353"/>
    <lineage>
        <taxon>Bacteria</taxon>
        <taxon>Bacillati</taxon>
        <taxon>Actinomycetota</taxon>
        <taxon>Actinomycetes</taxon>
        <taxon>Micromonosporales</taxon>
        <taxon>Micromonosporaceae</taxon>
        <taxon>Catellatospora</taxon>
    </lineage>
</organism>
<dbReference type="AlphaFoldDB" id="A0A8J3K3U0"/>
<dbReference type="PANTHER" id="PTHR40761:SF1">
    <property type="entry name" value="CONSERVED INTEGRAL MEMBRANE ALANINE VALINE AND LEUCINE RICH PROTEIN-RELATED"/>
    <property type="match status" value="1"/>
</dbReference>
<dbReference type="SUPFAM" id="SSF103481">
    <property type="entry name" value="Multidrug resistance efflux transporter EmrE"/>
    <property type="match status" value="1"/>
</dbReference>
<evidence type="ECO:0000313" key="2">
    <source>
        <dbReference type="EMBL" id="GIF91957.1"/>
    </source>
</evidence>
<feature type="transmembrane region" description="Helical" evidence="1">
    <location>
        <begin position="193"/>
        <end position="212"/>
    </location>
</feature>
<sequence length="297" mass="29554">MLVLSLCGALAAAVCFGLSSVLQAVGMRGAGPVSELEPKSMLRAWLTVPFLAGVGLDLLGFGFELVALRHLPLFLVQAAIASALAVTAIAAAVVMKERLGRGEKCAVAAVCVGLALLGVSAGPEGANRAHTDFYTALAACLIGLAVLGAGAGRLPGRWRTVTLGLCAGLCFGVLALAARTLPELDPARMVREPATYLVAASSLIALVLWTMALSGGSVTTATAAMVIGETVLPAVVGVVVLGDEARQGWVPVAVGGFLLAVGGALALARFGELGNAPTGAAPRAAPAAGRASAETAP</sequence>
<feature type="transmembrane region" description="Helical" evidence="1">
    <location>
        <begin position="248"/>
        <end position="268"/>
    </location>
</feature>
<feature type="transmembrane region" description="Helical" evidence="1">
    <location>
        <begin position="48"/>
        <end position="66"/>
    </location>
</feature>